<gene>
    <name evidence="1" type="ordered locus">BB0828</name>
</gene>
<dbReference type="EMBL" id="BX640439">
    <property type="protein sequence ID" value="CAE31327.1"/>
    <property type="molecule type" value="Genomic_DNA"/>
</dbReference>
<accession>A0A0H3LRB3</accession>
<dbReference type="KEGG" id="bbr:BB0828"/>
<evidence type="ECO:0000313" key="2">
    <source>
        <dbReference type="Proteomes" id="UP000001027"/>
    </source>
</evidence>
<dbReference type="RefSeq" id="WP_003808344.1">
    <property type="nucleotide sequence ID" value="NC_002927.3"/>
</dbReference>
<evidence type="ECO:0000313" key="1">
    <source>
        <dbReference type="EMBL" id="CAE31327.1"/>
    </source>
</evidence>
<reference evidence="1 2" key="1">
    <citation type="journal article" date="2003" name="Nat. Genet.">
        <title>Comparative analysis of the genome sequences of Bordetella pertussis, Bordetella parapertussis and Bordetella bronchiseptica.</title>
        <authorList>
            <person name="Parkhill J."/>
            <person name="Sebaihia M."/>
            <person name="Preston A."/>
            <person name="Murphy L.D."/>
            <person name="Thomson N.R."/>
            <person name="Harris D.E."/>
            <person name="Holden M.T.G."/>
            <person name="Churcher C.M."/>
            <person name="Bentley S.D."/>
            <person name="Mungall K.L."/>
            <person name="Cerdeno-Tarraga A.-M."/>
            <person name="Temple L."/>
            <person name="James K.D."/>
            <person name="Harris B."/>
            <person name="Quail M.A."/>
            <person name="Achtman M."/>
            <person name="Atkin R."/>
            <person name="Baker S."/>
            <person name="Basham D."/>
            <person name="Bason N."/>
            <person name="Cherevach I."/>
            <person name="Chillingworth T."/>
            <person name="Collins M."/>
            <person name="Cronin A."/>
            <person name="Davis P."/>
            <person name="Doggett J."/>
            <person name="Feltwell T."/>
            <person name="Goble A."/>
            <person name="Hamlin N."/>
            <person name="Hauser H."/>
            <person name="Holroyd S."/>
            <person name="Jagels K."/>
            <person name="Leather S."/>
            <person name="Moule S."/>
            <person name="Norberczak H."/>
            <person name="O'Neil S."/>
            <person name="Ormond D."/>
            <person name="Price C."/>
            <person name="Rabbinowitsch E."/>
            <person name="Rutter S."/>
            <person name="Sanders M."/>
            <person name="Saunders D."/>
            <person name="Seeger K."/>
            <person name="Sharp S."/>
            <person name="Simmonds M."/>
            <person name="Skelton J."/>
            <person name="Squares R."/>
            <person name="Squares S."/>
            <person name="Stevens K."/>
            <person name="Unwin L."/>
            <person name="Whitehead S."/>
            <person name="Barrell B.G."/>
            <person name="Maskell D.J."/>
        </authorList>
    </citation>
    <scope>NUCLEOTIDE SEQUENCE [LARGE SCALE GENOMIC DNA]</scope>
    <source>
        <strain evidence="1 2">ATCC BAA-588 / NCTC 13252 / RB50</strain>
    </source>
</reference>
<dbReference type="GeneID" id="93206671"/>
<organism evidence="1 2">
    <name type="scientific">Bordetella bronchiseptica (strain ATCC BAA-588 / NCTC 13252 / RB50)</name>
    <name type="common">Alcaligenes bronchisepticus</name>
    <dbReference type="NCBI Taxonomy" id="257310"/>
    <lineage>
        <taxon>Bacteria</taxon>
        <taxon>Pseudomonadati</taxon>
        <taxon>Pseudomonadota</taxon>
        <taxon>Betaproteobacteria</taxon>
        <taxon>Burkholderiales</taxon>
        <taxon>Alcaligenaceae</taxon>
        <taxon>Bordetella</taxon>
    </lineage>
</organism>
<protein>
    <submittedName>
        <fullName evidence="1">Uncharacterized protein</fullName>
    </submittedName>
</protein>
<proteinExistence type="predicted"/>
<dbReference type="HOGENOM" id="CLU_3285806_0_0_4"/>
<dbReference type="Proteomes" id="UP000001027">
    <property type="component" value="Chromosome"/>
</dbReference>
<dbReference type="AlphaFoldDB" id="A0A0H3LRB3"/>
<sequence length="40" mass="4349">MKQFAVTLLALFGVDAQASVAGPQRLLPILPGEPTRTERR</sequence>
<name>A0A0H3LRB3_BORBR</name>